<accession>A0A7W3LSR2</accession>
<gene>
    <name evidence="1" type="ORF">HNR61_005281</name>
</gene>
<dbReference type="AlphaFoldDB" id="A0A7W3LSR2"/>
<evidence type="ECO:0000313" key="1">
    <source>
        <dbReference type="EMBL" id="MBA8953628.1"/>
    </source>
</evidence>
<organism evidence="1 2">
    <name type="scientific">Actinomadura namibiensis</name>
    <dbReference type="NCBI Taxonomy" id="182080"/>
    <lineage>
        <taxon>Bacteria</taxon>
        <taxon>Bacillati</taxon>
        <taxon>Actinomycetota</taxon>
        <taxon>Actinomycetes</taxon>
        <taxon>Streptosporangiales</taxon>
        <taxon>Thermomonosporaceae</taxon>
        <taxon>Actinomadura</taxon>
    </lineage>
</organism>
<name>A0A7W3LSR2_ACTNM</name>
<protein>
    <submittedName>
        <fullName evidence="1">Uncharacterized protein</fullName>
    </submittedName>
</protein>
<dbReference type="EMBL" id="JACJIA010000007">
    <property type="protein sequence ID" value="MBA8953628.1"/>
    <property type="molecule type" value="Genomic_DNA"/>
</dbReference>
<dbReference type="Proteomes" id="UP000572680">
    <property type="component" value="Unassembled WGS sequence"/>
</dbReference>
<keyword evidence="2" id="KW-1185">Reference proteome</keyword>
<sequence>MRDRLFGGSLLVAIVALFLGGGIALKGPDRWLTYQKGPEPRTSELGSEPCGPVENGCATYRWSWVVTGEMTTVFRLDGLFGSWLRWDGPLDGMLHADFHGTCPGATVRWSIHADTRTVASGTLSTVPGERAAVHEPTIPGAATTVTLTAAWDRRPPGCDSFTLNWDDPEVNTGLL</sequence>
<reference evidence="1 2" key="1">
    <citation type="submission" date="2020-08" db="EMBL/GenBank/DDBJ databases">
        <title>Genomic Encyclopedia of Type Strains, Phase IV (KMG-IV): sequencing the most valuable type-strain genomes for metagenomic binning, comparative biology and taxonomic classification.</title>
        <authorList>
            <person name="Goeker M."/>
        </authorList>
    </citation>
    <scope>NUCLEOTIDE SEQUENCE [LARGE SCALE GENOMIC DNA]</scope>
    <source>
        <strain evidence="1 2">DSM 44197</strain>
    </source>
</reference>
<dbReference type="RefSeq" id="WP_182845798.1">
    <property type="nucleotide sequence ID" value="NZ_BAAALP010000072.1"/>
</dbReference>
<comment type="caution">
    <text evidence="1">The sequence shown here is derived from an EMBL/GenBank/DDBJ whole genome shotgun (WGS) entry which is preliminary data.</text>
</comment>
<proteinExistence type="predicted"/>
<evidence type="ECO:0000313" key="2">
    <source>
        <dbReference type="Proteomes" id="UP000572680"/>
    </source>
</evidence>